<organism evidence="10 11">
    <name type="scientific">Microbacterium suwonense</name>
    <dbReference type="NCBI Taxonomy" id="683047"/>
    <lineage>
        <taxon>Bacteria</taxon>
        <taxon>Bacillati</taxon>
        <taxon>Actinomycetota</taxon>
        <taxon>Actinomycetes</taxon>
        <taxon>Micrococcales</taxon>
        <taxon>Microbacteriaceae</taxon>
        <taxon>Microbacterium</taxon>
    </lineage>
</organism>
<accession>A0ABN6X8E0</accession>
<protein>
    <submittedName>
        <fullName evidence="10">ABC transporter permease</fullName>
    </submittedName>
</protein>
<comment type="similarity">
    <text evidence="2">Belongs to the binding-protein-dependent transport system permease family. FecCD subfamily.</text>
</comment>
<evidence type="ECO:0000256" key="4">
    <source>
        <dbReference type="ARBA" id="ARBA00022475"/>
    </source>
</evidence>
<dbReference type="PANTHER" id="PTHR30472:SF67">
    <property type="entry name" value="PERMEASE OF ABC TRANSPORTER-RELATED"/>
    <property type="match status" value="1"/>
</dbReference>
<feature type="transmembrane region" description="Helical" evidence="9">
    <location>
        <begin position="141"/>
        <end position="171"/>
    </location>
</feature>
<feature type="transmembrane region" description="Helical" evidence="9">
    <location>
        <begin position="311"/>
        <end position="330"/>
    </location>
</feature>
<feature type="transmembrane region" description="Helical" evidence="9">
    <location>
        <begin position="215"/>
        <end position="239"/>
    </location>
</feature>
<keyword evidence="7 9" id="KW-0472">Membrane</keyword>
<evidence type="ECO:0000313" key="10">
    <source>
        <dbReference type="EMBL" id="BDZ40323.1"/>
    </source>
</evidence>
<dbReference type="InterPro" id="IPR000522">
    <property type="entry name" value="ABC_transptr_permease_BtuC"/>
</dbReference>
<dbReference type="SUPFAM" id="SSF81345">
    <property type="entry name" value="ABC transporter involved in vitamin B12 uptake, BtuC"/>
    <property type="match status" value="1"/>
</dbReference>
<evidence type="ECO:0000256" key="3">
    <source>
        <dbReference type="ARBA" id="ARBA00022448"/>
    </source>
</evidence>
<name>A0ABN6X8E0_9MICO</name>
<evidence type="ECO:0000256" key="8">
    <source>
        <dbReference type="SAM" id="MobiDB-lite"/>
    </source>
</evidence>
<evidence type="ECO:0000256" key="7">
    <source>
        <dbReference type="ARBA" id="ARBA00023136"/>
    </source>
</evidence>
<dbReference type="RefSeq" id="WP_378761117.1">
    <property type="nucleotide sequence ID" value="NZ_AP027728.1"/>
</dbReference>
<feature type="region of interest" description="Disordered" evidence="8">
    <location>
        <begin position="1"/>
        <end position="29"/>
    </location>
</feature>
<sequence>MTSTAERSPRTRTAPPATPGTPAHWMPRTNPSRRARLALWTAVLLLALAASIVVAVALGPADITPWDAWRSILARLGIGESPLSTLRDGIVWELRMPRVLTSAAVGAGLALCGAIMQAVLRNPLADPYLLGLSSGASLGAVVVIVLGVALALPVAAFAGALAALVATLLLAGAVGRITASRTILAGIAVSAVLGALTSLIIFWSATGDSYREILGWLLGSLAGVTWPTASVALIALLVVGGPLLLTGGTLDAFAFGDRSAASLGVPVARTRWVLLGATALLTGGLVAVSGSIGFVGLVVPHAVRLTAGARHRMLLPLSALTGAVFLIWADTLARTLFDPKELPVGVVTALIGAPLFAGLLLRARRIS</sequence>
<feature type="transmembrane region" description="Helical" evidence="9">
    <location>
        <begin position="272"/>
        <end position="299"/>
    </location>
</feature>
<keyword evidence="5 9" id="KW-0812">Transmembrane</keyword>
<keyword evidence="11" id="KW-1185">Reference proteome</keyword>
<feature type="transmembrane region" description="Helical" evidence="9">
    <location>
        <begin position="342"/>
        <end position="361"/>
    </location>
</feature>
<feature type="transmembrane region" description="Helical" evidence="9">
    <location>
        <begin position="37"/>
        <end position="59"/>
    </location>
</feature>
<dbReference type="EMBL" id="AP027728">
    <property type="protein sequence ID" value="BDZ40323.1"/>
    <property type="molecule type" value="Genomic_DNA"/>
</dbReference>
<evidence type="ECO:0000256" key="6">
    <source>
        <dbReference type="ARBA" id="ARBA00022989"/>
    </source>
</evidence>
<proteinExistence type="inferred from homology"/>
<dbReference type="InterPro" id="IPR022410">
    <property type="entry name" value="ABC_transptr_permease_F420-0"/>
</dbReference>
<evidence type="ECO:0000256" key="9">
    <source>
        <dbReference type="SAM" id="Phobius"/>
    </source>
</evidence>
<feature type="compositionally biased region" description="Low complexity" evidence="8">
    <location>
        <begin position="1"/>
        <end position="23"/>
    </location>
</feature>
<keyword evidence="6 9" id="KW-1133">Transmembrane helix</keyword>
<evidence type="ECO:0000256" key="5">
    <source>
        <dbReference type="ARBA" id="ARBA00022692"/>
    </source>
</evidence>
<dbReference type="Proteomes" id="UP001321543">
    <property type="component" value="Chromosome"/>
</dbReference>
<dbReference type="Gene3D" id="1.10.3470.10">
    <property type="entry name" value="ABC transporter involved in vitamin B12 uptake, BtuC"/>
    <property type="match status" value="1"/>
</dbReference>
<dbReference type="CDD" id="cd06550">
    <property type="entry name" value="TM_ABC_iron-siderophores_like"/>
    <property type="match status" value="1"/>
</dbReference>
<feature type="transmembrane region" description="Helical" evidence="9">
    <location>
        <begin position="99"/>
        <end position="120"/>
    </location>
</feature>
<dbReference type="PANTHER" id="PTHR30472">
    <property type="entry name" value="FERRIC ENTEROBACTIN TRANSPORT SYSTEM PERMEASE PROTEIN"/>
    <property type="match status" value="1"/>
</dbReference>
<feature type="transmembrane region" description="Helical" evidence="9">
    <location>
        <begin position="183"/>
        <end position="203"/>
    </location>
</feature>
<dbReference type="NCBIfam" id="TIGR03869">
    <property type="entry name" value="F420-0_ABCperm"/>
    <property type="match status" value="1"/>
</dbReference>
<evidence type="ECO:0000256" key="2">
    <source>
        <dbReference type="ARBA" id="ARBA00007935"/>
    </source>
</evidence>
<keyword evidence="4" id="KW-1003">Cell membrane</keyword>
<dbReference type="Pfam" id="PF01032">
    <property type="entry name" value="FecCD"/>
    <property type="match status" value="1"/>
</dbReference>
<evidence type="ECO:0000313" key="11">
    <source>
        <dbReference type="Proteomes" id="UP001321543"/>
    </source>
</evidence>
<evidence type="ECO:0000256" key="1">
    <source>
        <dbReference type="ARBA" id="ARBA00004651"/>
    </source>
</evidence>
<reference evidence="11" key="1">
    <citation type="journal article" date="2019" name="Int. J. Syst. Evol. Microbiol.">
        <title>The Global Catalogue of Microorganisms (GCM) 10K type strain sequencing project: providing services to taxonomists for standard genome sequencing and annotation.</title>
        <authorList>
            <consortium name="The Broad Institute Genomics Platform"/>
            <consortium name="The Broad Institute Genome Sequencing Center for Infectious Disease"/>
            <person name="Wu L."/>
            <person name="Ma J."/>
        </authorList>
    </citation>
    <scope>NUCLEOTIDE SEQUENCE [LARGE SCALE GENOMIC DNA]</scope>
    <source>
        <strain evidence="11">NBRC 106310</strain>
    </source>
</reference>
<keyword evidence="3" id="KW-0813">Transport</keyword>
<dbReference type="InterPro" id="IPR037294">
    <property type="entry name" value="ABC_BtuC-like"/>
</dbReference>
<comment type="subcellular location">
    <subcellularLocation>
        <location evidence="1">Cell membrane</location>
        <topology evidence="1">Multi-pass membrane protein</topology>
    </subcellularLocation>
</comment>
<gene>
    <name evidence="10" type="ORF">GCM10025863_29370</name>
</gene>